<dbReference type="Proteomes" id="UP000250369">
    <property type="component" value="Unassembled WGS sequence"/>
</dbReference>
<dbReference type="AlphaFoldDB" id="A0A329MFK6"/>
<keyword evidence="1" id="KW-0812">Transmembrane</keyword>
<evidence type="ECO:0000256" key="1">
    <source>
        <dbReference type="SAM" id="Phobius"/>
    </source>
</evidence>
<dbReference type="InterPro" id="IPR014245">
    <property type="entry name" value="Spore_III_AF"/>
</dbReference>
<dbReference type="RefSeq" id="WP_113033848.1">
    <property type="nucleotide sequence ID" value="NZ_QMFB01000016.1"/>
</dbReference>
<evidence type="ECO:0000313" key="2">
    <source>
        <dbReference type="EMBL" id="RAV18660.1"/>
    </source>
</evidence>
<proteinExistence type="predicted"/>
<evidence type="ECO:0000313" key="3">
    <source>
        <dbReference type="Proteomes" id="UP000250369"/>
    </source>
</evidence>
<dbReference type="Pfam" id="PF09581">
    <property type="entry name" value="Spore_III_AF"/>
    <property type="match status" value="1"/>
</dbReference>
<organism evidence="2 3">
    <name type="scientific">Paenibacillus contaminans</name>
    <dbReference type="NCBI Taxonomy" id="450362"/>
    <lineage>
        <taxon>Bacteria</taxon>
        <taxon>Bacillati</taxon>
        <taxon>Bacillota</taxon>
        <taxon>Bacilli</taxon>
        <taxon>Bacillales</taxon>
        <taxon>Paenibacillaceae</taxon>
        <taxon>Paenibacillus</taxon>
    </lineage>
</organism>
<sequence>MDWLGGWLKELILIIMLAAFAELLLPNNNMQRYARTVIGLFLLLTILSPILELFQRGMDAGKLLSAADSWQLESGSAASAAGTDKMKPVDAVMKDGTKLQNANLEQAKKLVETQLAAGIKEGIERDEGMAVESVQAIVKVDDRGKASLDSVRVTLGKPSKKVESGGGSPIEPVKPVEVRIEPSGRTVPAQAQEQPAAGMNETAKRAVSRYVQTNWQLAPERITVVDGAAAK</sequence>
<name>A0A329MFK6_9BACL</name>
<dbReference type="OrthoDB" id="2375554at2"/>
<comment type="caution">
    <text evidence="2">The sequence shown here is derived from an EMBL/GenBank/DDBJ whole genome shotgun (WGS) entry which is preliminary data.</text>
</comment>
<feature type="transmembrane region" description="Helical" evidence="1">
    <location>
        <begin position="6"/>
        <end position="25"/>
    </location>
</feature>
<keyword evidence="1" id="KW-1133">Transmembrane helix</keyword>
<gene>
    <name evidence="2" type="primary">spoIIIAF</name>
    <name evidence="2" type="ORF">DQG23_25525</name>
</gene>
<reference evidence="2 3" key="1">
    <citation type="journal article" date="2009" name="Int. J. Syst. Evol. Microbiol.">
        <title>Paenibacillus contaminans sp. nov., isolated from a contaminated laboratory plate.</title>
        <authorList>
            <person name="Chou J.H."/>
            <person name="Lee J.H."/>
            <person name="Lin M.C."/>
            <person name="Chang P.S."/>
            <person name="Arun A.B."/>
            <person name="Young C.C."/>
            <person name="Chen W.M."/>
        </authorList>
    </citation>
    <scope>NUCLEOTIDE SEQUENCE [LARGE SCALE GENOMIC DNA]</scope>
    <source>
        <strain evidence="2 3">CKOBP-6</strain>
    </source>
</reference>
<accession>A0A329MFK6</accession>
<keyword evidence="1" id="KW-0472">Membrane</keyword>
<protein>
    <submittedName>
        <fullName evidence="2">Stage III sporulation protein AF</fullName>
    </submittedName>
</protein>
<dbReference type="NCBIfam" id="TIGR02896">
    <property type="entry name" value="spore_III_AF"/>
    <property type="match status" value="1"/>
</dbReference>
<dbReference type="EMBL" id="QMFB01000016">
    <property type="protein sequence ID" value="RAV18660.1"/>
    <property type="molecule type" value="Genomic_DNA"/>
</dbReference>
<feature type="transmembrane region" description="Helical" evidence="1">
    <location>
        <begin position="37"/>
        <end position="54"/>
    </location>
</feature>
<keyword evidence="3" id="KW-1185">Reference proteome</keyword>